<dbReference type="AlphaFoldDB" id="A0A7W7Z7N2"/>
<name>A0A7W7Z7N2_9BRAD</name>
<keyword evidence="2" id="KW-1133">Transmembrane helix</keyword>
<feature type="region of interest" description="Disordered" evidence="1">
    <location>
        <begin position="77"/>
        <end position="117"/>
    </location>
</feature>
<keyword evidence="2" id="KW-0472">Membrane</keyword>
<gene>
    <name evidence="3" type="ORF">HNR60_004326</name>
</gene>
<dbReference type="RefSeq" id="WP_184261904.1">
    <property type="nucleotide sequence ID" value="NZ_JACHIH010000039.1"/>
</dbReference>
<evidence type="ECO:0000313" key="4">
    <source>
        <dbReference type="Proteomes" id="UP000542353"/>
    </source>
</evidence>
<proteinExistence type="predicted"/>
<evidence type="ECO:0000256" key="2">
    <source>
        <dbReference type="SAM" id="Phobius"/>
    </source>
</evidence>
<organism evidence="3 4">
    <name type="scientific">Rhodopseudomonas rhenobacensis</name>
    <dbReference type="NCBI Taxonomy" id="87461"/>
    <lineage>
        <taxon>Bacteria</taxon>
        <taxon>Pseudomonadati</taxon>
        <taxon>Pseudomonadota</taxon>
        <taxon>Alphaproteobacteria</taxon>
        <taxon>Hyphomicrobiales</taxon>
        <taxon>Nitrobacteraceae</taxon>
        <taxon>Rhodopseudomonas</taxon>
    </lineage>
</organism>
<dbReference type="EMBL" id="JACHIH010000039">
    <property type="protein sequence ID" value="MBB5049546.1"/>
    <property type="molecule type" value="Genomic_DNA"/>
</dbReference>
<feature type="transmembrane region" description="Helical" evidence="2">
    <location>
        <begin position="122"/>
        <end position="141"/>
    </location>
</feature>
<comment type="caution">
    <text evidence="3">The sequence shown here is derived from an EMBL/GenBank/DDBJ whole genome shotgun (WGS) entry which is preliminary data.</text>
</comment>
<reference evidence="3 4" key="1">
    <citation type="submission" date="2020-08" db="EMBL/GenBank/DDBJ databases">
        <title>Genomic Encyclopedia of Type Strains, Phase IV (KMG-IV): sequencing the most valuable type-strain genomes for metagenomic binning, comparative biology and taxonomic classification.</title>
        <authorList>
            <person name="Goeker M."/>
        </authorList>
    </citation>
    <scope>NUCLEOTIDE SEQUENCE [LARGE SCALE GENOMIC DNA]</scope>
    <source>
        <strain evidence="3 4">DSM 12706</strain>
    </source>
</reference>
<keyword evidence="2" id="KW-0812">Transmembrane</keyword>
<keyword evidence="4" id="KW-1185">Reference proteome</keyword>
<protein>
    <submittedName>
        <fullName evidence="3">Uncharacterized protein</fullName>
    </submittedName>
</protein>
<evidence type="ECO:0000256" key="1">
    <source>
        <dbReference type="SAM" id="MobiDB-lite"/>
    </source>
</evidence>
<accession>A0A7W7Z7N2</accession>
<dbReference type="Proteomes" id="UP000542353">
    <property type="component" value="Unassembled WGS sequence"/>
</dbReference>
<feature type="compositionally biased region" description="Basic and acidic residues" evidence="1">
    <location>
        <begin position="83"/>
        <end position="97"/>
    </location>
</feature>
<evidence type="ECO:0000313" key="3">
    <source>
        <dbReference type="EMBL" id="MBB5049546.1"/>
    </source>
</evidence>
<sequence>MAKTNASIAKKARAKAEADFATWLMMAKLGSFEDLPANAQEFLSRYRARFGEMSEAKSKTVAVSEIYLTYYKEMGGTGTAPEPEPRPLSKSPTDDNVVKFQKPRKPDKPAKPAGPAAAKRPIPALLIFAGMVALIAAYKFLAG</sequence>